<keyword evidence="9" id="KW-0325">Glycoprotein</keyword>
<keyword evidence="15" id="KW-1185">Reference proteome</keyword>
<dbReference type="InterPro" id="IPR003597">
    <property type="entry name" value="Ig_C1-set"/>
</dbReference>
<dbReference type="InterPro" id="IPR011162">
    <property type="entry name" value="MHC_I/II-like_Ag-recog"/>
</dbReference>
<dbReference type="Pfam" id="PF07654">
    <property type="entry name" value="C1-set"/>
    <property type="match status" value="1"/>
</dbReference>
<name>A0ABM3ZM37_PANGU</name>
<dbReference type="SUPFAM" id="SSF48726">
    <property type="entry name" value="Immunoglobulin"/>
    <property type="match status" value="1"/>
</dbReference>
<dbReference type="RefSeq" id="XP_060549418.1">
    <property type="nucleotide sequence ID" value="XM_060693435.1"/>
</dbReference>
<keyword evidence="8" id="KW-1015">Disulfide bond</keyword>
<evidence type="ECO:0000256" key="6">
    <source>
        <dbReference type="ARBA" id="ARBA00022989"/>
    </source>
</evidence>
<dbReference type="InterPro" id="IPR036179">
    <property type="entry name" value="Ig-like_dom_sf"/>
</dbReference>
<evidence type="ECO:0000256" key="10">
    <source>
        <dbReference type="RuleBase" id="RU004439"/>
    </source>
</evidence>
<dbReference type="InterPro" id="IPR013783">
    <property type="entry name" value="Ig-like_fold"/>
</dbReference>
<keyword evidence="3 12" id="KW-0812">Transmembrane</keyword>
<protein>
    <submittedName>
        <fullName evidence="16 17">Major histocompatibility complex class I-related gene protein-like isoform X1</fullName>
    </submittedName>
</protein>
<dbReference type="RefSeq" id="XP_060549419.1">
    <property type="nucleotide sequence ID" value="XM_060693436.1"/>
</dbReference>
<evidence type="ECO:0000256" key="4">
    <source>
        <dbReference type="ARBA" id="ARBA00022729"/>
    </source>
</evidence>
<reference evidence="16 17" key="1">
    <citation type="submission" date="2025-05" db="UniProtKB">
        <authorList>
            <consortium name="RefSeq"/>
        </authorList>
    </citation>
    <scope>IDENTIFICATION</scope>
    <source>
        <tissue evidence="16 17">Blood</tissue>
    </source>
</reference>
<comment type="subcellular location">
    <subcellularLocation>
        <location evidence="1">Membrane</location>
        <topology evidence="1">Single-pass type I membrane protein</topology>
    </subcellularLocation>
</comment>
<dbReference type="InterPro" id="IPR050208">
    <property type="entry name" value="MHC_class-I_related"/>
</dbReference>
<accession>A0ABM3ZM37</accession>
<dbReference type="Gene3D" id="2.60.40.10">
    <property type="entry name" value="Immunoglobulins"/>
    <property type="match status" value="1"/>
</dbReference>
<comment type="similarity">
    <text evidence="10">Belongs to the MHC class I family.</text>
</comment>
<evidence type="ECO:0000256" key="9">
    <source>
        <dbReference type="ARBA" id="ARBA00023180"/>
    </source>
</evidence>
<dbReference type="Gene3D" id="3.30.500.10">
    <property type="entry name" value="MHC class I-like antigen recognition-like"/>
    <property type="match status" value="1"/>
</dbReference>
<evidence type="ECO:0000313" key="15">
    <source>
        <dbReference type="Proteomes" id="UP001652622"/>
    </source>
</evidence>
<dbReference type="GeneID" id="117656728"/>
<feature type="domain" description="Ig-like" evidence="14">
    <location>
        <begin position="216"/>
        <end position="303"/>
    </location>
</feature>
<keyword evidence="5" id="KW-0391">Immunity</keyword>
<feature type="transmembrane region" description="Helical" evidence="12">
    <location>
        <begin position="312"/>
        <end position="333"/>
    </location>
</feature>
<keyword evidence="6 12" id="KW-1133">Transmembrane helix</keyword>
<evidence type="ECO:0000256" key="8">
    <source>
        <dbReference type="ARBA" id="ARBA00023157"/>
    </source>
</evidence>
<keyword evidence="2" id="KW-0490">MHC I</keyword>
<dbReference type="InterPro" id="IPR007110">
    <property type="entry name" value="Ig-like_dom"/>
</dbReference>
<dbReference type="PRINTS" id="PR01638">
    <property type="entry name" value="MHCCLASSI"/>
</dbReference>
<dbReference type="PROSITE" id="PS50835">
    <property type="entry name" value="IG_LIKE"/>
    <property type="match status" value="1"/>
</dbReference>
<organism evidence="15 17">
    <name type="scientific">Pantherophis guttatus</name>
    <name type="common">Corn snake</name>
    <name type="synonym">Elaphe guttata</name>
    <dbReference type="NCBI Taxonomy" id="94885"/>
    <lineage>
        <taxon>Eukaryota</taxon>
        <taxon>Metazoa</taxon>
        <taxon>Chordata</taxon>
        <taxon>Craniata</taxon>
        <taxon>Vertebrata</taxon>
        <taxon>Euteleostomi</taxon>
        <taxon>Lepidosauria</taxon>
        <taxon>Squamata</taxon>
        <taxon>Bifurcata</taxon>
        <taxon>Unidentata</taxon>
        <taxon>Episquamata</taxon>
        <taxon>Toxicofera</taxon>
        <taxon>Serpentes</taxon>
        <taxon>Colubroidea</taxon>
        <taxon>Colubridae</taxon>
        <taxon>Colubrinae</taxon>
        <taxon>Pantherophis</taxon>
    </lineage>
</organism>
<evidence type="ECO:0000256" key="1">
    <source>
        <dbReference type="ARBA" id="ARBA00004479"/>
    </source>
</evidence>
<keyword evidence="7 12" id="KW-0472">Membrane</keyword>
<evidence type="ECO:0000259" key="14">
    <source>
        <dbReference type="PROSITE" id="PS50835"/>
    </source>
</evidence>
<evidence type="ECO:0000256" key="11">
    <source>
        <dbReference type="SAM" id="MobiDB-lite"/>
    </source>
</evidence>
<dbReference type="SUPFAM" id="SSF54452">
    <property type="entry name" value="MHC antigen-recognition domain"/>
    <property type="match status" value="1"/>
</dbReference>
<evidence type="ECO:0000256" key="7">
    <source>
        <dbReference type="ARBA" id="ARBA00023136"/>
    </source>
</evidence>
<feature type="chain" id="PRO_5045025711" evidence="13">
    <location>
        <begin position="25"/>
        <end position="463"/>
    </location>
</feature>
<feature type="region of interest" description="Disordered" evidence="11">
    <location>
        <begin position="381"/>
        <end position="463"/>
    </location>
</feature>
<evidence type="ECO:0000256" key="12">
    <source>
        <dbReference type="SAM" id="Phobius"/>
    </source>
</evidence>
<evidence type="ECO:0000256" key="13">
    <source>
        <dbReference type="SAM" id="SignalP"/>
    </source>
</evidence>
<feature type="compositionally biased region" description="Polar residues" evidence="11">
    <location>
        <begin position="387"/>
        <end position="401"/>
    </location>
</feature>
<evidence type="ECO:0000313" key="18">
    <source>
        <dbReference type="RefSeq" id="XP_060549419.1"/>
    </source>
</evidence>
<sequence length="463" mass="52248">MGLPVAALGLLSAAAVVVLRGGCGEGCAVKANASLCYHYLEVSEPSPEQPQFSIRIYLDDQPIAHFDSLTRKMKPRVPSMKEVEKEKFLPPEWVFRADLQELSELDPLAGGFHTWQAILGCELREDGSKGRFFRYGYDGMDFISLKNETFSWVAAQTQAGKFKVEWEKDSQWFHTNKDFLENTCIKWLKKYLSCRKETPKDTKNPRNSGVGVSAEPPVGTVTHKVVNDSLEVLICYASGFYSKEIQANWTRDGKVCQNETLHRNVVPNSDGTYYVWLSIEIDPKERDRFQCHLDHEGLQKPLVLPLKEETGWRIPVGIVIGGLILAVILFLIYKYRRGCNRKAKSSLEGSPSEILCLPTTSSRKENERLLNSSLQSEITLDDRTSDGGWSSQRAVEDSGSTLRRREGKQQPLRRSMSWAGELEALDKSGATESEESWLLGPKAERSSESHSTPARWFLKEEGY</sequence>
<dbReference type="PANTHER" id="PTHR16675:SF242">
    <property type="entry name" value="MAJOR HISTOCOMPATIBILITY COMPLEX CLASS I-RELATED GENE PROTEIN"/>
    <property type="match status" value="1"/>
</dbReference>
<evidence type="ECO:0000256" key="2">
    <source>
        <dbReference type="ARBA" id="ARBA00022451"/>
    </source>
</evidence>
<dbReference type="InterPro" id="IPR037055">
    <property type="entry name" value="MHC_I-like_Ag-recog_sf"/>
</dbReference>
<dbReference type="SMART" id="SM00407">
    <property type="entry name" value="IGc1"/>
    <property type="match status" value="1"/>
</dbReference>
<evidence type="ECO:0000256" key="5">
    <source>
        <dbReference type="ARBA" id="ARBA00022859"/>
    </source>
</evidence>
<dbReference type="InterPro" id="IPR001039">
    <property type="entry name" value="MHC_I_a_a1/a2"/>
</dbReference>
<evidence type="ECO:0000256" key="3">
    <source>
        <dbReference type="ARBA" id="ARBA00022692"/>
    </source>
</evidence>
<evidence type="ECO:0000313" key="16">
    <source>
        <dbReference type="RefSeq" id="XP_060549417.1"/>
    </source>
</evidence>
<feature type="signal peptide" evidence="13">
    <location>
        <begin position="1"/>
        <end position="24"/>
    </location>
</feature>
<dbReference type="Pfam" id="PF00129">
    <property type="entry name" value="MHC_I"/>
    <property type="match status" value="1"/>
</dbReference>
<evidence type="ECO:0000313" key="17">
    <source>
        <dbReference type="RefSeq" id="XP_060549418.1"/>
    </source>
</evidence>
<dbReference type="InterPro" id="IPR011161">
    <property type="entry name" value="MHC_I-like_Ag-recog"/>
</dbReference>
<dbReference type="PANTHER" id="PTHR16675">
    <property type="entry name" value="MHC CLASS I-RELATED"/>
    <property type="match status" value="1"/>
</dbReference>
<dbReference type="Proteomes" id="UP001652622">
    <property type="component" value="Unplaced"/>
</dbReference>
<proteinExistence type="inferred from homology"/>
<keyword evidence="4 13" id="KW-0732">Signal</keyword>
<gene>
    <name evidence="16 17 18" type="primary">LOC117656728</name>
</gene>
<dbReference type="RefSeq" id="XP_060549417.1">
    <property type="nucleotide sequence ID" value="XM_060693434.1"/>
</dbReference>